<feature type="repeat" description="RCC1" evidence="1">
    <location>
        <begin position="89"/>
        <end position="141"/>
    </location>
</feature>
<dbReference type="PRINTS" id="PR00633">
    <property type="entry name" value="RCCNDNSATION"/>
</dbReference>
<evidence type="ECO:0000313" key="4">
    <source>
        <dbReference type="Proteomes" id="UP001190700"/>
    </source>
</evidence>
<protein>
    <submittedName>
        <fullName evidence="3">Uncharacterized protein</fullName>
    </submittedName>
</protein>
<dbReference type="EMBL" id="LGRX02002889">
    <property type="protein sequence ID" value="KAK3283315.1"/>
    <property type="molecule type" value="Genomic_DNA"/>
</dbReference>
<sequence length="175" mass="18678">MHYPLAWASRRAGGGIEWESDFLVSETNVQTCFAPNPLFHRPENFGVVVRMAPKTSGKGAEVAKKATKRKADALVDDGELHRSIGTRSGACYVWGEGDCGQLGVGPELTGRYRPTPISKLEGIPLLQVACGGMHTCVVTAKHELYTWGVNDEGALGRESDDDGTTVPGLVQGLPA</sequence>
<dbReference type="PANTHER" id="PTHR45982:SF1">
    <property type="entry name" value="REGULATOR OF CHROMOSOME CONDENSATION"/>
    <property type="match status" value="1"/>
</dbReference>
<dbReference type="SUPFAM" id="SSF50985">
    <property type="entry name" value="RCC1/BLIP-II"/>
    <property type="match status" value="1"/>
</dbReference>
<dbReference type="InterPro" id="IPR051553">
    <property type="entry name" value="Ran_GTPase-activating"/>
</dbReference>
<dbReference type="Pfam" id="PF00415">
    <property type="entry name" value="RCC1"/>
    <property type="match status" value="2"/>
</dbReference>
<name>A0AAE0GRY5_9CHLO</name>
<feature type="region of interest" description="Disordered" evidence="2">
    <location>
        <begin position="153"/>
        <end position="175"/>
    </location>
</feature>
<dbReference type="GO" id="GO:0005085">
    <property type="term" value="F:guanyl-nucleotide exchange factor activity"/>
    <property type="evidence" value="ECO:0007669"/>
    <property type="project" value="TreeGrafter"/>
</dbReference>
<dbReference type="PROSITE" id="PS50012">
    <property type="entry name" value="RCC1_3"/>
    <property type="match status" value="2"/>
</dbReference>
<feature type="repeat" description="RCC1" evidence="1">
    <location>
        <begin position="142"/>
        <end position="175"/>
    </location>
</feature>
<reference evidence="3 4" key="1">
    <citation type="journal article" date="2015" name="Genome Biol. Evol.">
        <title>Comparative Genomics of a Bacterivorous Green Alga Reveals Evolutionary Causalities and Consequences of Phago-Mixotrophic Mode of Nutrition.</title>
        <authorList>
            <person name="Burns J.A."/>
            <person name="Paasch A."/>
            <person name="Narechania A."/>
            <person name="Kim E."/>
        </authorList>
    </citation>
    <scope>NUCLEOTIDE SEQUENCE [LARGE SCALE GENOMIC DNA]</scope>
    <source>
        <strain evidence="3 4">PLY_AMNH</strain>
    </source>
</reference>
<dbReference type="GO" id="GO:0005737">
    <property type="term" value="C:cytoplasm"/>
    <property type="evidence" value="ECO:0007669"/>
    <property type="project" value="TreeGrafter"/>
</dbReference>
<evidence type="ECO:0000256" key="2">
    <source>
        <dbReference type="SAM" id="MobiDB-lite"/>
    </source>
</evidence>
<accession>A0AAE0GRY5</accession>
<dbReference type="InterPro" id="IPR000408">
    <property type="entry name" value="Reg_chr_condens"/>
</dbReference>
<dbReference type="AlphaFoldDB" id="A0AAE0GRY5"/>
<gene>
    <name evidence="3" type="ORF">CYMTET_8983</name>
</gene>
<proteinExistence type="predicted"/>
<dbReference type="InterPro" id="IPR009091">
    <property type="entry name" value="RCC1/BLIP-II"/>
</dbReference>
<dbReference type="Proteomes" id="UP001190700">
    <property type="component" value="Unassembled WGS sequence"/>
</dbReference>
<feature type="non-terminal residue" evidence="3">
    <location>
        <position position="175"/>
    </location>
</feature>
<evidence type="ECO:0000256" key="1">
    <source>
        <dbReference type="PROSITE-ProRule" id="PRU00235"/>
    </source>
</evidence>
<dbReference type="Gene3D" id="2.130.10.30">
    <property type="entry name" value="Regulator of chromosome condensation 1/beta-lactamase-inhibitor protein II"/>
    <property type="match status" value="1"/>
</dbReference>
<dbReference type="PANTHER" id="PTHR45982">
    <property type="entry name" value="REGULATOR OF CHROMOSOME CONDENSATION"/>
    <property type="match status" value="1"/>
</dbReference>
<evidence type="ECO:0000313" key="3">
    <source>
        <dbReference type="EMBL" id="KAK3283315.1"/>
    </source>
</evidence>
<organism evidence="3 4">
    <name type="scientific">Cymbomonas tetramitiformis</name>
    <dbReference type="NCBI Taxonomy" id="36881"/>
    <lineage>
        <taxon>Eukaryota</taxon>
        <taxon>Viridiplantae</taxon>
        <taxon>Chlorophyta</taxon>
        <taxon>Pyramimonadophyceae</taxon>
        <taxon>Pyramimonadales</taxon>
        <taxon>Pyramimonadaceae</taxon>
        <taxon>Cymbomonas</taxon>
    </lineage>
</organism>
<comment type="caution">
    <text evidence="3">The sequence shown here is derived from an EMBL/GenBank/DDBJ whole genome shotgun (WGS) entry which is preliminary data.</text>
</comment>
<keyword evidence="4" id="KW-1185">Reference proteome</keyword>